<keyword evidence="5" id="KW-1185">Reference proteome</keyword>
<keyword evidence="2" id="KW-0472">Membrane</keyword>
<dbReference type="AlphaFoldDB" id="A0A1J4MLI0"/>
<proteinExistence type="predicted"/>
<dbReference type="PANTHER" id="PTHR31650">
    <property type="entry name" value="O-ACYLTRANSFERASE (WSD1-LIKE) FAMILY PROTEIN"/>
    <property type="match status" value="1"/>
</dbReference>
<feature type="compositionally biased region" description="Polar residues" evidence="1">
    <location>
        <begin position="375"/>
        <end position="397"/>
    </location>
</feature>
<protein>
    <recommendedName>
        <fullName evidence="3">O-acyltransferase WSD1 C-terminal domain-containing protein</fullName>
    </recommendedName>
</protein>
<dbReference type="PANTHER" id="PTHR31650:SF1">
    <property type="entry name" value="WAX ESTER SYNTHASE_DIACYLGLYCEROL ACYLTRANSFERASE 4-RELATED"/>
    <property type="match status" value="1"/>
</dbReference>
<keyword evidence="2" id="KW-1133">Transmembrane helix</keyword>
<evidence type="ECO:0000256" key="2">
    <source>
        <dbReference type="SAM" id="Phobius"/>
    </source>
</evidence>
<feature type="region of interest" description="Disordered" evidence="1">
    <location>
        <begin position="375"/>
        <end position="406"/>
    </location>
</feature>
<evidence type="ECO:0000259" key="3">
    <source>
        <dbReference type="Pfam" id="PF06974"/>
    </source>
</evidence>
<evidence type="ECO:0000256" key="1">
    <source>
        <dbReference type="SAM" id="MobiDB-lite"/>
    </source>
</evidence>
<dbReference type="Pfam" id="PF06974">
    <property type="entry name" value="WS_DGAT_C"/>
    <property type="match status" value="1"/>
</dbReference>
<dbReference type="GO" id="GO:0005886">
    <property type="term" value="C:plasma membrane"/>
    <property type="evidence" value="ECO:0007669"/>
    <property type="project" value="TreeGrafter"/>
</dbReference>
<evidence type="ECO:0000313" key="5">
    <source>
        <dbReference type="Proteomes" id="UP000186804"/>
    </source>
</evidence>
<sequence length="714" mass="81906">MYRILTTILRKIYLIPLGSGWISILLSISGSIVLLPFVYFVIILSYIVKFLDKLWYIISFFLYIGDRDTLLEPLNDLDYLMWRTSMHSQPLITCFFVIDKIPFKQIQKLLSSRIRYKDAFGSFLDNPNHIKNNSRFFCIVKRIFGRLWFVYVDKKYKIEDHILKISPKVARLILDNPSMINDNEKKNESLIDVVHLLNNRSTYYNRNGNVDIGPLSSDEMRRFYGLLSNSGEKQLTTKKPLWRILVLDNVLWKNRSSSVIIGQFHHVIGDGSTLSQFVIKTILDNDEKCPNMSHNAHVTKSAQFWHKWISGLLWASIAGPVILLRASLLTRKERSWECPTEFRPQRSSNICLAGPICIELTDINKVKHFLNNSMNRDNTQENMRSKNSIDNPKSGTTESKKNETSKQTRLSFSKRITFNDIILSCIASGYIKYVKLHRRDSDSPASTLCSTPASTFVSTPISIFSNSETGAQIQIKHNIDVISAIKYYFKPAHSTKFDDLSPYSCVLYNDNKGNDYYSAEENESNALIAHNIHNNQLNEDLYQNFHSNLNVVVTTNNRITPPKKLDNAFSIIVLPIPTCPMASPSERLKCVFESLQEYRKTPLPIIFIRYVQYTLSYSPCILLSLWYPHSKSCSLYYSSVPGPTEQCNFHKKPIRDMSFALPLTDHIGLAISVFSYKNTVSISASCDTNSISNPDLLLSCIKESFEELQSHIEI</sequence>
<reference evidence="4 5" key="1">
    <citation type="submission" date="2016-10" db="EMBL/GenBank/DDBJ databases">
        <title>Reductive evolution of mitochondrial metabolism and differential evolution of invasion-related proteins in Cryptosporidium.</title>
        <authorList>
            <person name="Liu S."/>
            <person name="Roellig D.M."/>
            <person name="Guo Y."/>
            <person name="Li N."/>
            <person name="Frace M.A."/>
            <person name="Tang K."/>
            <person name="Zhang L."/>
            <person name="Feng Y."/>
            <person name="Xiao L."/>
        </authorList>
    </citation>
    <scope>NUCLEOTIDE SEQUENCE [LARGE SCALE GENOMIC DNA]</scope>
    <source>
        <strain evidence="4">30847</strain>
    </source>
</reference>
<gene>
    <name evidence="4" type="ORF">cand_004750</name>
</gene>
<organism evidence="4 5">
    <name type="scientific">Cryptosporidium andersoni</name>
    <dbReference type="NCBI Taxonomy" id="117008"/>
    <lineage>
        <taxon>Eukaryota</taxon>
        <taxon>Sar</taxon>
        <taxon>Alveolata</taxon>
        <taxon>Apicomplexa</taxon>
        <taxon>Conoidasida</taxon>
        <taxon>Coccidia</taxon>
        <taxon>Eucoccidiorida</taxon>
        <taxon>Eimeriorina</taxon>
        <taxon>Cryptosporidiidae</taxon>
        <taxon>Cryptosporidium</taxon>
    </lineage>
</organism>
<feature type="transmembrane region" description="Helical" evidence="2">
    <location>
        <begin position="12"/>
        <end position="33"/>
    </location>
</feature>
<dbReference type="GO" id="GO:0019432">
    <property type="term" value="P:triglyceride biosynthetic process"/>
    <property type="evidence" value="ECO:0007669"/>
    <property type="project" value="TreeGrafter"/>
</dbReference>
<dbReference type="EMBL" id="LRBS01000091">
    <property type="protein sequence ID" value="OII75114.1"/>
    <property type="molecule type" value="Genomic_DNA"/>
</dbReference>
<dbReference type="InterPro" id="IPR045034">
    <property type="entry name" value="O-acyltransferase_WSD1-like"/>
</dbReference>
<dbReference type="RefSeq" id="XP_067067384.1">
    <property type="nucleotide sequence ID" value="XM_067210718.1"/>
</dbReference>
<dbReference type="GeneID" id="92364660"/>
<dbReference type="InterPro" id="IPR009721">
    <property type="entry name" value="O-acyltransferase_WSD1_C"/>
</dbReference>
<comment type="caution">
    <text evidence="4">The sequence shown here is derived from an EMBL/GenBank/DDBJ whole genome shotgun (WGS) entry which is preliminary data.</text>
</comment>
<dbReference type="GO" id="GO:0008374">
    <property type="term" value="F:O-acyltransferase activity"/>
    <property type="evidence" value="ECO:0007669"/>
    <property type="project" value="InterPro"/>
</dbReference>
<dbReference type="Proteomes" id="UP000186804">
    <property type="component" value="Unassembled WGS sequence"/>
</dbReference>
<accession>A0A1J4MLI0</accession>
<feature type="domain" description="O-acyltransferase WSD1 C-terminal" evidence="3">
    <location>
        <begin position="567"/>
        <end position="708"/>
    </location>
</feature>
<name>A0A1J4MLI0_9CRYT</name>
<dbReference type="OrthoDB" id="619536at2759"/>
<keyword evidence="2" id="KW-0812">Transmembrane</keyword>
<evidence type="ECO:0000313" key="4">
    <source>
        <dbReference type="EMBL" id="OII75114.1"/>
    </source>
</evidence>
<dbReference type="VEuPathDB" id="CryptoDB:cand_004750"/>